<dbReference type="PANTHER" id="PTHR33204:SF37">
    <property type="entry name" value="HTH-TYPE TRANSCRIPTIONAL REGULATOR YODB"/>
    <property type="match status" value="1"/>
</dbReference>
<keyword evidence="6" id="KW-1185">Reference proteome</keyword>
<dbReference type="SUPFAM" id="SSF46785">
    <property type="entry name" value="Winged helix' DNA-binding domain"/>
    <property type="match status" value="1"/>
</dbReference>
<dbReference type="EMBL" id="RKHY01000001">
    <property type="protein sequence ID" value="ROS43726.1"/>
    <property type="molecule type" value="Genomic_DNA"/>
</dbReference>
<dbReference type="GeneID" id="301847414"/>
<dbReference type="Pfam" id="PF01638">
    <property type="entry name" value="HxlR"/>
    <property type="match status" value="1"/>
</dbReference>
<protein>
    <submittedName>
        <fullName evidence="5">HxlR family transcriptional regulator</fullName>
    </submittedName>
</protein>
<dbReference type="AlphaFoldDB" id="A0A3N2H4A0"/>
<accession>A0A3N2H4A0</accession>
<evidence type="ECO:0000313" key="5">
    <source>
        <dbReference type="EMBL" id="ROS43726.1"/>
    </source>
</evidence>
<evidence type="ECO:0000259" key="4">
    <source>
        <dbReference type="PROSITE" id="PS51118"/>
    </source>
</evidence>
<evidence type="ECO:0000256" key="1">
    <source>
        <dbReference type="ARBA" id="ARBA00023015"/>
    </source>
</evidence>
<dbReference type="PROSITE" id="PS51118">
    <property type="entry name" value="HTH_HXLR"/>
    <property type="match status" value="1"/>
</dbReference>
<dbReference type="RefSeq" id="WP_123685885.1">
    <property type="nucleotide sequence ID" value="NZ_RKHY01000001.1"/>
</dbReference>
<proteinExistence type="predicted"/>
<sequence>MADQSVPRPGSPVRGSSTGRPVMAALDLLGRRWTLRVIWELHRAPAGFRELQRRCDRMSSSVLTTRLAELTDVALVEEGEDGYRLTRLGRELVESLLPLDTWARRWEKSLRR</sequence>
<evidence type="ECO:0000313" key="6">
    <source>
        <dbReference type="Proteomes" id="UP000274843"/>
    </source>
</evidence>
<dbReference type="InterPro" id="IPR002577">
    <property type="entry name" value="HTH_HxlR"/>
</dbReference>
<dbReference type="InterPro" id="IPR036390">
    <property type="entry name" value="WH_DNA-bd_sf"/>
</dbReference>
<organism evidence="5 6">
    <name type="scientific">Amycolatopsis thermoflava</name>
    <dbReference type="NCBI Taxonomy" id="84480"/>
    <lineage>
        <taxon>Bacteria</taxon>
        <taxon>Bacillati</taxon>
        <taxon>Actinomycetota</taxon>
        <taxon>Actinomycetes</taxon>
        <taxon>Pseudonocardiales</taxon>
        <taxon>Pseudonocardiaceae</taxon>
        <taxon>Amycolatopsis</taxon>
        <taxon>Amycolatopsis methanolica group</taxon>
    </lineage>
</organism>
<evidence type="ECO:0000256" key="3">
    <source>
        <dbReference type="ARBA" id="ARBA00023163"/>
    </source>
</evidence>
<dbReference type="Gene3D" id="1.10.10.10">
    <property type="entry name" value="Winged helix-like DNA-binding domain superfamily/Winged helix DNA-binding domain"/>
    <property type="match status" value="1"/>
</dbReference>
<dbReference type="InterPro" id="IPR036388">
    <property type="entry name" value="WH-like_DNA-bd_sf"/>
</dbReference>
<evidence type="ECO:0000256" key="2">
    <source>
        <dbReference type="ARBA" id="ARBA00023125"/>
    </source>
</evidence>
<keyword evidence="3" id="KW-0804">Transcription</keyword>
<keyword evidence="2" id="KW-0238">DNA-binding</keyword>
<dbReference type="GO" id="GO:0003677">
    <property type="term" value="F:DNA binding"/>
    <property type="evidence" value="ECO:0007669"/>
    <property type="project" value="UniProtKB-KW"/>
</dbReference>
<gene>
    <name evidence="5" type="ORF">EDD35_6146</name>
</gene>
<feature type="domain" description="HTH hxlR-type" evidence="4">
    <location>
        <begin position="20"/>
        <end position="111"/>
    </location>
</feature>
<keyword evidence="1" id="KW-0805">Transcription regulation</keyword>
<dbReference type="PANTHER" id="PTHR33204">
    <property type="entry name" value="TRANSCRIPTIONAL REGULATOR, MARR FAMILY"/>
    <property type="match status" value="1"/>
</dbReference>
<comment type="caution">
    <text evidence="5">The sequence shown here is derived from an EMBL/GenBank/DDBJ whole genome shotgun (WGS) entry which is preliminary data.</text>
</comment>
<reference evidence="5 6" key="1">
    <citation type="submission" date="2018-11" db="EMBL/GenBank/DDBJ databases">
        <title>Sequencing the genomes of 1000 actinobacteria strains.</title>
        <authorList>
            <person name="Klenk H.-P."/>
        </authorList>
    </citation>
    <scope>NUCLEOTIDE SEQUENCE [LARGE SCALE GENOMIC DNA]</scope>
    <source>
        <strain evidence="5 6">DSM 44348</strain>
    </source>
</reference>
<dbReference type="Proteomes" id="UP000274843">
    <property type="component" value="Unassembled WGS sequence"/>
</dbReference>
<name>A0A3N2H4A0_9PSEU</name>